<evidence type="ECO:0000313" key="9">
    <source>
        <dbReference type="EMBL" id="KAJ8921770.1"/>
    </source>
</evidence>
<evidence type="ECO:0000259" key="8">
    <source>
        <dbReference type="SMART" id="SM00338"/>
    </source>
</evidence>
<dbReference type="InterPro" id="IPR046347">
    <property type="entry name" value="bZIP_sf"/>
</dbReference>
<dbReference type="GO" id="GO:0000978">
    <property type="term" value="F:RNA polymerase II cis-regulatory region sequence-specific DNA binding"/>
    <property type="evidence" value="ECO:0007669"/>
    <property type="project" value="TreeGrafter"/>
</dbReference>
<evidence type="ECO:0000256" key="7">
    <source>
        <dbReference type="SAM" id="MobiDB-lite"/>
    </source>
</evidence>
<sequence>MDPAEHSHYYFGEGAGATPLLPVSAFSAYSLLRNCNYLLTSQTQDAHLKSFRGPLSPDFHLRSPVVDDEKSFVTFPSKGFLSNPSTFFGYPPPIHVVPNEQIGSRSPNNSISPCPSLYGVNSSSFKRQRGEKKPIPEEQKDDKYFERRRRNNQAAKKSRDARKVREDKKKKQIALKATILEHENAILRAQVLTLREEVSSLRQMLLQKKALELATRDTQLCMS</sequence>
<feature type="domain" description="BZIP" evidence="8">
    <location>
        <begin position="139"/>
        <end position="207"/>
    </location>
</feature>
<evidence type="ECO:0000256" key="1">
    <source>
        <dbReference type="ARBA" id="ARBA00004123"/>
    </source>
</evidence>
<dbReference type="PANTHER" id="PTHR11988">
    <property type="entry name" value="THYROTROPH EMBRYONIC FACTOR RELATED"/>
    <property type="match status" value="1"/>
</dbReference>
<dbReference type="EMBL" id="JANEYG010000008">
    <property type="protein sequence ID" value="KAJ8921770.1"/>
    <property type="molecule type" value="Genomic_DNA"/>
</dbReference>
<dbReference type="GO" id="GO:0005634">
    <property type="term" value="C:nucleus"/>
    <property type="evidence" value="ECO:0007669"/>
    <property type="project" value="UniProtKB-SubCell"/>
</dbReference>
<keyword evidence="4" id="KW-0238">DNA-binding</keyword>
<dbReference type="PANTHER" id="PTHR11988:SF55">
    <property type="entry name" value="BZIP DOMAIN-CONTAINING PROTEIN"/>
    <property type="match status" value="1"/>
</dbReference>
<keyword evidence="5" id="KW-0804">Transcription</keyword>
<gene>
    <name evidence="9" type="ORF">NQ315_008395</name>
</gene>
<comment type="subcellular location">
    <subcellularLocation>
        <location evidence="1">Nucleus</location>
    </subcellularLocation>
</comment>
<evidence type="ECO:0000313" key="10">
    <source>
        <dbReference type="Proteomes" id="UP001159042"/>
    </source>
</evidence>
<keyword evidence="6" id="KW-0539">Nucleus</keyword>
<organism evidence="9 10">
    <name type="scientific">Exocentrus adspersus</name>
    <dbReference type="NCBI Taxonomy" id="1586481"/>
    <lineage>
        <taxon>Eukaryota</taxon>
        <taxon>Metazoa</taxon>
        <taxon>Ecdysozoa</taxon>
        <taxon>Arthropoda</taxon>
        <taxon>Hexapoda</taxon>
        <taxon>Insecta</taxon>
        <taxon>Pterygota</taxon>
        <taxon>Neoptera</taxon>
        <taxon>Endopterygota</taxon>
        <taxon>Coleoptera</taxon>
        <taxon>Polyphaga</taxon>
        <taxon>Cucujiformia</taxon>
        <taxon>Chrysomeloidea</taxon>
        <taxon>Cerambycidae</taxon>
        <taxon>Lamiinae</taxon>
        <taxon>Acanthocinini</taxon>
        <taxon>Exocentrus</taxon>
    </lineage>
</organism>
<evidence type="ECO:0000256" key="2">
    <source>
        <dbReference type="ARBA" id="ARBA00006079"/>
    </source>
</evidence>
<dbReference type="InterPro" id="IPR040223">
    <property type="entry name" value="PAR_bZIP"/>
</dbReference>
<dbReference type="Proteomes" id="UP001159042">
    <property type="component" value="Unassembled WGS sequence"/>
</dbReference>
<reference evidence="9 10" key="1">
    <citation type="journal article" date="2023" name="Insect Mol. Biol.">
        <title>Genome sequencing provides insights into the evolution of gene families encoding plant cell wall-degrading enzymes in longhorned beetles.</title>
        <authorList>
            <person name="Shin N.R."/>
            <person name="Okamura Y."/>
            <person name="Kirsch R."/>
            <person name="Pauchet Y."/>
        </authorList>
    </citation>
    <scope>NUCLEOTIDE SEQUENCE [LARGE SCALE GENOMIC DNA]</scope>
    <source>
        <strain evidence="9">EAD_L_NR</strain>
    </source>
</reference>
<keyword evidence="10" id="KW-1185">Reference proteome</keyword>
<dbReference type="FunFam" id="1.20.5.170:FF:000025">
    <property type="entry name" value="nuclear factor interleukin-3-regulated protein-like"/>
    <property type="match status" value="1"/>
</dbReference>
<accession>A0AAV8W6W5</accession>
<proteinExistence type="inferred from homology"/>
<feature type="compositionally biased region" description="Basic and acidic residues" evidence="7">
    <location>
        <begin position="131"/>
        <end position="145"/>
    </location>
</feature>
<dbReference type="InterPro" id="IPR004827">
    <property type="entry name" value="bZIP"/>
</dbReference>
<feature type="compositionally biased region" description="Basic and acidic residues" evidence="7">
    <location>
        <begin position="157"/>
        <end position="168"/>
    </location>
</feature>
<dbReference type="Pfam" id="PF07716">
    <property type="entry name" value="bZIP_2"/>
    <property type="match status" value="1"/>
</dbReference>
<dbReference type="SUPFAM" id="SSF57959">
    <property type="entry name" value="Leucine zipper domain"/>
    <property type="match status" value="1"/>
</dbReference>
<feature type="region of interest" description="Disordered" evidence="7">
    <location>
        <begin position="120"/>
        <end position="168"/>
    </location>
</feature>
<comment type="similarity">
    <text evidence="2">Belongs to the bZIP family. NFIL3 subfamily.</text>
</comment>
<evidence type="ECO:0000256" key="4">
    <source>
        <dbReference type="ARBA" id="ARBA00023125"/>
    </source>
</evidence>
<dbReference type="GO" id="GO:0000981">
    <property type="term" value="F:DNA-binding transcription factor activity, RNA polymerase II-specific"/>
    <property type="evidence" value="ECO:0007669"/>
    <property type="project" value="TreeGrafter"/>
</dbReference>
<name>A0AAV8W6W5_9CUCU</name>
<dbReference type="CDD" id="cd14695">
    <property type="entry name" value="bZIP_HLF"/>
    <property type="match status" value="1"/>
</dbReference>
<evidence type="ECO:0000256" key="3">
    <source>
        <dbReference type="ARBA" id="ARBA00023015"/>
    </source>
</evidence>
<evidence type="ECO:0000256" key="6">
    <source>
        <dbReference type="ARBA" id="ARBA00023242"/>
    </source>
</evidence>
<comment type="caution">
    <text evidence="9">The sequence shown here is derived from an EMBL/GenBank/DDBJ whole genome shotgun (WGS) entry which is preliminary data.</text>
</comment>
<dbReference type="AlphaFoldDB" id="A0AAV8W6W5"/>
<dbReference type="Gene3D" id="1.20.5.170">
    <property type="match status" value="1"/>
</dbReference>
<dbReference type="SMART" id="SM00338">
    <property type="entry name" value="BRLZ"/>
    <property type="match status" value="1"/>
</dbReference>
<protein>
    <recommendedName>
        <fullName evidence="8">BZIP domain-containing protein</fullName>
    </recommendedName>
</protein>
<evidence type="ECO:0000256" key="5">
    <source>
        <dbReference type="ARBA" id="ARBA00023163"/>
    </source>
</evidence>
<keyword evidence="3" id="KW-0805">Transcription regulation</keyword>